<dbReference type="InterPro" id="IPR013655">
    <property type="entry name" value="PAS_fold_3"/>
</dbReference>
<feature type="domain" description="Response regulatory" evidence="17">
    <location>
        <begin position="692"/>
        <end position="807"/>
    </location>
</feature>
<dbReference type="InterPro" id="IPR005467">
    <property type="entry name" value="His_kinase_dom"/>
</dbReference>
<dbReference type="Pfam" id="PF00072">
    <property type="entry name" value="Response_reg"/>
    <property type="match status" value="1"/>
</dbReference>
<sequence>MDSRPGTGPDLQQREDSRVRALQRLGILDTPAEALLDSLARAASAACGTPYAMVNLLDRRRQWTKAQVGNLAPQLPLEESICTLVVAADATVEIPDLRADPRTTGKACVGDPANLAFYAGVPLRTPEGEAIGTLCVLDVQPRAGLTAAQRGTLEELARTVMQALLLRQAAHHAVQSSSEQMFRRLSETCPLGIFHTDAQGKVIYLNPESARIFGRSREDLLGDDWIESVEPEDRDAVVSSWQQAAAGGHLFDSTYRIRHPGADVAHVRVRAQAVVLPDGSAGGYVGSVEDVTESQRARAALERSQERLHRALEGSGLALWDLDLVHGTLYLSEQWSVMLGGPPRETRCTAQELLDLVPTEDLPHIQQALEPVVRGISPHYRVEHRVRRADGSLVWISSEGRVADRADKGPPLRMVGTNRDITLHQQAEQDLREARDAADAANRAKSQFLATMSHEIRTPLNGIIGMTKLLLDEQLPAGVRQHADLIDRSANSLLALVNDILDVSKIEAGQMEIERVPFDLHELVEDIATLYRLRATEKSLLFRVKVDPGVPQLVQGDPMRIRQVLVNLLGNALKFTKSGWIGLDLRGRAEGDHYLLEFSVVDTGIGIPPDVQPQLFTRFMQADSSTSRRFGGSGLGLAIVRQLVELMDGSVSVKSVPGKGSRFIVRLPVQEAHEAPALTVWNDLPVESQGARVLIAEDNTTNQVVAFGMLRKLGYDDVNVANDGVEAYQMALAERYDVILMDCQMPEMDGYEATRRLRSAGCTSAIVAMTANAVQGDRERCLAAGMNDYLTKPVDLKQLRATMARWAGANASKLGDLPLFSAEAMHSRFGGDAELQQMALSTFIESTPPLLAKLRAALQAGNRALIKLHAHSAKGGGGMISAERYAALAALIEERADDAPLEDLTRWADDMERAFGEFQAIVTVR</sequence>
<dbReference type="EMBL" id="JADDIV010000002">
    <property type="protein sequence ID" value="MBE7367012.1"/>
    <property type="molecule type" value="Genomic_DNA"/>
</dbReference>
<evidence type="ECO:0000256" key="9">
    <source>
        <dbReference type="ARBA" id="ARBA00022777"/>
    </source>
</evidence>
<dbReference type="EC" id="2.7.13.3" evidence="3"/>
<evidence type="ECO:0000256" key="11">
    <source>
        <dbReference type="ARBA" id="ARBA00022989"/>
    </source>
</evidence>
<dbReference type="CDD" id="cd17546">
    <property type="entry name" value="REC_hyHK_CKI1_RcsC-like"/>
    <property type="match status" value="1"/>
</dbReference>
<proteinExistence type="predicted"/>
<dbReference type="SMART" id="SM00091">
    <property type="entry name" value="PAS"/>
    <property type="match status" value="2"/>
</dbReference>
<dbReference type="PROSITE" id="PS50112">
    <property type="entry name" value="PAS"/>
    <property type="match status" value="1"/>
</dbReference>
<dbReference type="InterPro" id="IPR035965">
    <property type="entry name" value="PAS-like_dom_sf"/>
</dbReference>
<dbReference type="NCBIfam" id="TIGR00229">
    <property type="entry name" value="sensory_box"/>
    <property type="match status" value="2"/>
</dbReference>
<keyword evidence="22" id="KW-1185">Reference proteome</keyword>
<keyword evidence="10" id="KW-0067">ATP-binding</keyword>
<evidence type="ECO:0000256" key="2">
    <source>
        <dbReference type="ARBA" id="ARBA00004429"/>
    </source>
</evidence>
<dbReference type="InterPro" id="IPR001789">
    <property type="entry name" value="Sig_transdc_resp-reg_receiver"/>
</dbReference>
<dbReference type="InterPro" id="IPR003594">
    <property type="entry name" value="HATPase_dom"/>
</dbReference>
<feature type="domain" description="HPt" evidence="20">
    <location>
        <begin position="832"/>
        <end position="925"/>
    </location>
</feature>
<dbReference type="PROSITE" id="PS50109">
    <property type="entry name" value="HIS_KIN"/>
    <property type="match status" value="1"/>
</dbReference>
<evidence type="ECO:0000259" key="17">
    <source>
        <dbReference type="PROSITE" id="PS50110"/>
    </source>
</evidence>
<keyword evidence="12" id="KW-0902">Two-component regulatory system</keyword>
<dbReference type="Gene3D" id="3.30.450.40">
    <property type="match status" value="1"/>
</dbReference>
<keyword evidence="5" id="KW-0997">Cell inner membrane</keyword>
<dbReference type="SUPFAM" id="SSF55785">
    <property type="entry name" value="PYP-like sensor domain (PAS domain)"/>
    <property type="match status" value="2"/>
</dbReference>
<dbReference type="InterPro" id="IPR003018">
    <property type="entry name" value="GAF"/>
</dbReference>
<accession>A0ABR9S145</accession>
<dbReference type="CDD" id="cd00130">
    <property type="entry name" value="PAS"/>
    <property type="match status" value="2"/>
</dbReference>
<evidence type="ECO:0000256" key="1">
    <source>
        <dbReference type="ARBA" id="ARBA00000085"/>
    </source>
</evidence>
<dbReference type="Pfam" id="PF08447">
    <property type="entry name" value="PAS_3"/>
    <property type="match status" value="2"/>
</dbReference>
<dbReference type="InterPro" id="IPR011006">
    <property type="entry name" value="CheY-like_superfamily"/>
</dbReference>
<dbReference type="Gene3D" id="3.30.565.10">
    <property type="entry name" value="Histidine kinase-like ATPase, C-terminal domain"/>
    <property type="match status" value="1"/>
</dbReference>
<comment type="subcellular location">
    <subcellularLocation>
        <location evidence="2">Cell inner membrane</location>
        <topology evidence="2">Multi-pass membrane protein</topology>
    </subcellularLocation>
</comment>
<evidence type="ECO:0000256" key="14">
    <source>
        <dbReference type="PROSITE-ProRule" id="PRU00110"/>
    </source>
</evidence>
<dbReference type="InterPro" id="IPR003661">
    <property type="entry name" value="HisK_dim/P_dom"/>
</dbReference>
<dbReference type="Pfam" id="PF02518">
    <property type="entry name" value="HATPase_c"/>
    <property type="match status" value="1"/>
</dbReference>
<dbReference type="Proteomes" id="UP000806285">
    <property type="component" value="Unassembled WGS sequence"/>
</dbReference>
<gene>
    <name evidence="21" type="ORF">IM787_05530</name>
</gene>
<dbReference type="SMART" id="SM00065">
    <property type="entry name" value="GAF"/>
    <property type="match status" value="1"/>
</dbReference>
<dbReference type="SUPFAM" id="SSF55874">
    <property type="entry name" value="ATPase domain of HSP90 chaperone/DNA topoisomerase II/histidine kinase"/>
    <property type="match status" value="1"/>
</dbReference>
<dbReference type="PROSITE" id="PS50894">
    <property type="entry name" value="HPT"/>
    <property type="match status" value="1"/>
</dbReference>
<evidence type="ECO:0000259" key="20">
    <source>
        <dbReference type="PROSITE" id="PS50894"/>
    </source>
</evidence>
<organism evidence="21 22">
    <name type="scientific">Ramlibacter pallidus</name>
    <dbReference type="NCBI Taxonomy" id="2780087"/>
    <lineage>
        <taxon>Bacteria</taxon>
        <taxon>Pseudomonadati</taxon>
        <taxon>Pseudomonadota</taxon>
        <taxon>Betaproteobacteria</taxon>
        <taxon>Burkholderiales</taxon>
        <taxon>Comamonadaceae</taxon>
        <taxon>Ramlibacter</taxon>
    </lineage>
</organism>
<evidence type="ECO:0000313" key="22">
    <source>
        <dbReference type="Proteomes" id="UP000806285"/>
    </source>
</evidence>
<keyword evidence="11" id="KW-1133">Transmembrane helix</keyword>
<dbReference type="PROSITE" id="PS50113">
    <property type="entry name" value="PAC"/>
    <property type="match status" value="2"/>
</dbReference>
<dbReference type="PROSITE" id="PS50110">
    <property type="entry name" value="RESPONSE_REGULATORY"/>
    <property type="match status" value="1"/>
</dbReference>
<dbReference type="InterPro" id="IPR000700">
    <property type="entry name" value="PAS-assoc_C"/>
</dbReference>
<dbReference type="SUPFAM" id="SSF52172">
    <property type="entry name" value="CheY-like"/>
    <property type="match status" value="1"/>
</dbReference>
<dbReference type="InterPro" id="IPR036641">
    <property type="entry name" value="HPT_dom_sf"/>
</dbReference>
<evidence type="ECO:0000256" key="5">
    <source>
        <dbReference type="ARBA" id="ARBA00022519"/>
    </source>
</evidence>
<dbReference type="Pfam" id="PF00512">
    <property type="entry name" value="HisKA"/>
    <property type="match status" value="1"/>
</dbReference>
<evidence type="ECO:0000256" key="15">
    <source>
        <dbReference type="PROSITE-ProRule" id="PRU00169"/>
    </source>
</evidence>
<dbReference type="CDD" id="cd16922">
    <property type="entry name" value="HATPase_EvgS-ArcB-TorS-like"/>
    <property type="match status" value="1"/>
</dbReference>
<evidence type="ECO:0000256" key="10">
    <source>
        <dbReference type="ARBA" id="ARBA00022840"/>
    </source>
</evidence>
<evidence type="ECO:0000256" key="6">
    <source>
        <dbReference type="ARBA" id="ARBA00022553"/>
    </source>
</evidence>
<dbReference type="Gene3D" id="3.30.450.20">
    <property type="entry name" value="PAS domain"/>
    <property type="match status" value="2"/>
</dbReference>
<feature type="domain" description="PAC" evidence="19">
    <location>
        <begin position="380"/>
        <end position="433"/>
    </location>
</feature>
<evidence type="ECO:0000256" key="13">
    <source>
        <dbReference type="ARBA" id="ARBA00023136"/>
    </source>
</evidence>
<dbReference type="PRINTS" id="PR00344">
    <property type="entry name" value="BCTRLSENSOR"/>
</dbReference>
<evidence type="ECO:0000256" key="12">
    <source>
        <dbReference type="ARBA" id="ARBA00023012"/>
    </source>
</evidence>
<dbReference type="InterPro" id="IPR036890">
    <property type="entry name" value="HATPase_C_sf"/>
</dbReference>
<dbReference type="SUPFAM" id="SSF47226">
    <property type="entry name" value="Histidine-containing phosphotransfer domain, HPT domain"/>
    <property type="match status" value="1"/>
</dbReference>
<dbReference type="InterPro" id="IPR008207">
    <property type="entry name" value="Sig_transdc_His_kin_Hpt_dom"/>
</dbReference>
<dbReference type="InterPro" id="IPR004358">
    <property type="entry name" value="Sig_transdc_His_kin-like_C"/>
</dbReference>
<dbReference type="SUPFAM" id="SSF47384">
    <property type="entry name" value="Homodimeric domain of signal transducing histidine kinase"/>
    <property type="match status" value="1"/>
</dbReference>
<feature type="domain" description="PAC" evidence="19">
    <location>
        <begin position="251"/>
        <end position="303"/>
    </location>
</feature>
<evidence type="ECO:0000256" key="4">
    <source>
        <dbReference type="ARBA" id="ARBA00022475"/>
    </source>
</evidence>
<keyword evidence="6 15" id="KW-0597">Phosphoprotein</keyword>
<dbReference type="CDD" id="cd00082">
    <property type="entry name" value="HisKA"/>
    <property type="match status" value="1"/>
</dbReference>
<dbReference type="Pfam" id="PF01627">
    <property type="entry name" value="Hpt"/>
    <property type="match status" value="1"/>
</dbReference>
<feature type="modified residue" description="4-aspartylphosphate" evidence="15">
    <location>
        <position position="742"/>
    </location>
</feature>
<keyword evidence="7" id="KW-0808">Transferase</keyword>
<keyword evidence="8" id="KW-0812">Transmembrane</keyword>
<dbReference type="Gene3D" id="1.20.120.160">
    <property type="entry name" value="HPT domain"/>
    <property type="match status" value="1"/>
</dbReference>
<dbReference type="SMART" id="SM00387">
    <property type="entry name" value="HATPase_c"/>
    <property type="match status" value="1"/>
</dbReference>
<protein>
    <recommendedName>
        <fullName evidence="3">histidine kinase</fullName>
        <ecNumber evidence="3">2.7.13.3</ecNumber>
    </recommendedName>
</protein>
<dbReference type="InterPro" id="IPR036097">
    <property type="entry name" value="HisK_dim/P_sf"/>
</dbReference>
<evidence type="ECO:0000256" key="3">
    <source>
        <dbReference type="ARBA" id="ARBA00012438"/>
    </source>
</evidence>
<dbReference type="SMART" id="SM00448">
    <property type="entry name" value="REC"/>
    <property type="match status" value="1"/>
</dbReference>
<evidence type="ECO:0000256" key="8">
    <source>
        <dbReference type="ARBA" id="ARBA00022692"/>
    </source>
</evidence>
<feature type="domain" description="Histidine kinase" evidence="16">
    <location>
        <begin position="451"/>
        <end position="671"/>
    </location>
</feature>
<reference evidence="21 22" key="1">
    <citation type="submission" date="2020-10" db="EMBL/GenBank/DDBJ databases">
        <title>Ramlibacter sp. HM2 16S ribosomal RNA gene Genome sequencing and assembly.</title>
        <authorList>
            <person name="Kang M."/>
        </authorList>
    </citation>
    <scope>NUCLEOTIDE SEQUENCE [LARGE SCALE GENOMIC DNA]</scope>
    <source>
        <strain evidence="21 22">HM2</strain>
    </source>
</reference>
<comment type="caution">
    <text evidence="21">The sequence shown here is derived from an EMBL/GenBank/DDBJ whole genome shotgun (WGS) entry which is preliminary data.</text>
</comment>
<dbReference type="InterPro" id="IPR000014">
    <property type="entry name" value="PAS"/>
</dbReference>
<evidence type="ECO:0000259" key="19">
    <source>
        <dbReference type="PROSITE" id="PS50113"/>
    </source>
</evidence>
<evidence type="ECO:0000256" key="7">
    <source>
        <dbReference type="ARBA" id="ARBA00022679"/>
    </source>
</evidence>
<evidence type="ECO:0000313" key="21">
    <source>
        <dbReference type="EMBL" id="MBE7367012.1"/>
    </source>
</evidence>
<dbReference type="InterPro" id="IPR001610">
    <property type="entry name" value="PAC"/>
</dbReference>
<keyword evidence="4" id="KW-1003">Cell membrane</keyword>
<comment type="catalytic activity">
    <reaction evidence="1">
        <text>ATP + protein L-histidine = ADP + protein N-phospho-L-histidine.</text>
        <dbReference type="EC" id="2.7.13.3"/>
    </reaction>
</comment>
<dbReference type="Gene3D" id="3.40.50.2300">
    <property type="match status" value="1"/>
</dbReference>
<dbReference type="Pfam" id="PF01590">
    <property type="entry name" value="GAF"/>
    <property type="match status" value="1"/>
</dbReference>
<keyword evidence="13" id="KW-0472">Membrane</keyword>
<dbReference type="RefSeq" id="WP_193675654.1">
    <property type="nucleotide sequence ID" value="NZ_JADDIV010000002.1"/>
</dbReference>
<feature type="modified residue" description="Phosphohistidine" evidence="14">
    <location>
        <position position="871"/>
    </location>
</feature>
<dbReference type="SMART" id="SM00086">
    <property type="entry name" value="PAC"/>
    <property type="match status" value="2"/>
</dbReference>
<dbReference type="PANTHER" id="PTHR43047">
    <property type="entry name" value="TWO-COMPONENT HISTIDINE PROTEIN KINASE"/>
    <property type="match status" value="1"/>
</dbReference>
<dbReference type="InterPro" id="IPR029016">
    <property type="entry name" value="GAF-like_dom_sf"/>
</dbReference>
<dbReference type="Gene3D" id="1.10.287.130">
    <property type="match status" value="1"/>
</dbReference>
<evidence type="ECO:0000259" key="18">
    <source>
        <dbReference type="PROSITE" id="PS50112"/>
    </source>
</evidence>
<feature type="domain" description="PAS" evidence="18">
    <location>
        <begin position="178"/>
        <end position="248"/>
    </location>
</feature>
<keyword evidence="9" id="KW-0418">Kinase</keyword>
<dbReference type="SUPFAM" id="SSF55781">
    <property type="entry name" value="GAF domain-like"/>
    <property type="match status" value="1"/>
</dbReference>
<evidence type="ECO:0000259" key="16">
    <source>
        <dbReference type="PROSITE" id="PS50109"/>
    </source>
</evidence>
<keyword evidence="10" id="KW-0547">Nucleotide-binding</keyword>
<dbReference type="SMART" id="SM00388">
    <property type="entry name" value="HisKA"/>
    <property type="match status" value="1"/>
</dbReference>
<name>A0ABR9S145_9BURK</name>